<dbReference type="Proteomes" id="UP001065613">
    <property type="component" value="Chromosome"/>
</dbReference>
<feature type="domain" description="DUF4935" evidence="1">
    <location>
        <begin position="3"/>
        <end position="169"/>
    </location>
</feature>
<dbReference type="InterPro" id="IPR029060">
    <property type="entry name" value="PIN-like_dom_sf"/>
</dbReference>
<proteinExistence type="predicted"/>
<protein>
    <submittedName>
        <fullName evidence="2">PIN domain-containing protein</fullName>
    </submittedName>
</protein>
<sequence>MNIYVETNFILELIFEQEQCAICEKILGFCEAQKANLIIPAYSLAEPHKKLIRQAKERRKLQQSLDQELRELSRTKSYKNRLYSIENIKSLIVQSSQDASEKFVKYREYILKIAEIIPLNANILLKAVSAEENYDLSPQDALVYVSVLKHLQNNKPDQACFLNRNSKDFKTPDIIDELKSLNCRLITQFNDGYDFLISS</sequence>
<gene>
    <name evidence="2" type="ORF">KA717_13140</name>
</gene>
<dbReference type="KEGG" id="wna:KA717_13140"/>
<dbReference type="Pfam" id="PF16289">
    <property type="entry name" value="PIN_12"/>
    <property type="match status" value="1"/>
</dbReference>
<accession>A0A977PYM3</accession>
<dbReference type="EMBL" id="CP073041">
    <property type="protein sequence ID" value="UXE63478.1"/>
    <property type="molecule type" value="Genomic_DNA"/>
</dbReference>
<evidence type="ECO:0000259" key="1">
    <source>
        <dbReference type="Pfam" id="PF16289"/>
    </source>
</evidence>
<dbReference type="SUPFAM" id="SSF88723">
    <property type="entry name" value="PIN domain-like"/>
    <property type="match status" value="1"/>
</dbReference>
<reference evidence="2" key="1">
    <citation type="submission" date="2021-04" db="EMBL/GenBank/DDBJ databases">
        <title>Genome sequence of Woronichinia naegeliana from Washington state freshwater lake bloom.</title>
        <authorList>
            <person name="Dreher T.W."/>
        </authorList>
    </citation>
    <scope>NUCLEOTIDE SEQUENCE</scope>
    <source>
        <strain evidence="2">WA131</strain>
    </source>
</reference>
<evidence type="ECO:0000313" key="2">
    <source>
        <dbReference type="EMBL" id="UXE63478.1"/>
    </source>
</evidence>
<organism evidence="2">
    <name type="scientific">Woronichinia naegeliana WA131</name>
    <dbReference type="NCBI Taxonomy" id="2824559"/>
    <lineage>
        <taxon>Bacteria</taxon>
        <taxon>Bacillati</taxon>
        <taxon>Cyanobacteriota</taxon>
        <taxon>Cyanophyceae</taxon>
        <taxon>Synechococcales</taxon>
        <taxon>Coelosphaeriaceae</taxon>
        <taxon>Woronichinia</taxon>
    </lineage>
</organism>
<dbReference type="AlphaFoldDB" id="A0A977PYM3"/>
<name>A0A977PYM3_9CYAN</name>
<dbReference type="InterPro" id="IPR032557">
    <property type="entry name" value="DUF4935"/>
</dbReference>